<organism evidence="2 3">
    <name type="scientific">Colletotrichum plurivorum</name>
    <dbReference type="NCBI Taxonomy" id="2175906"/>
    <lineage>
        <taxon>Eukaryota</taxon>
        <taxon>Fungi</taxon>
        <taxon>Dikarya</taxon>
        <taxon>Ascomycota</taxon>
        <taxon>Pezizomycotina</taxon>
        <taxon>Sordariomycetes</taxon>
        <taxon>Hypocreomycetidae</taxon>
        <taxon>Glomerellales</taxon>
        <taxon>Glomerellaceae</taxon>
        <taxon>Colletotrichum</taxon>
        <taxon>Colletotrichum orchidearum species complex</taxon>
    </lineage>
</organism>
<feature type="region of interest" description="Disordered" evidence="1">
    <location>
        <begin position="109"/>
        <end position="129"/>
    </location>
</feature>
<dbReference type="EMBL" id="WIGO01000133">
    <property type="protein sequence ID" value="KAF6827724.1"/>
    <property type="molecule type" value="Genomic_DNA"/>
</dbReference>
<sequence>MFSSILGSLFPSMKNPSTTPPIDPPAADESAGRITGSTWDVHPISQPATAPWHRDLSGEDFAKLYCGYQPSAMEDRWMCRSDGPDERGNMVVHVYRSWTGHEQFQIKVESRGSHGPVDRGAEKDGGDGQNAAIKEITWDEGGEDTKMSEDDAKNLATMMHFSALLPVLALGISTAYADFCTQALDPSPRKADTGFRFSRVDQNNWRWQSRDVQVVTTVSPKGGMCQVHQGGGGGPFSATICIDFDGNYACWVTPSKNQVCDLVFEQNEAPLDVCGKIKNIWGWVA</sequence>
<accession>A0A8H6K9X8</accession>
<dbReference type="AlphaFoldDB" id="A0A8H6K9X8"/>
<keyword evidence="3" id="KW-1185">Reference proteome</keyword>
<evidence type="ECO:0000313" key="3">
    <source>
        <dbReference type="Proteomes" id="UP000654918"/>
    </source>
</evidence>
<evidence type="ECO:0000313" key="2">
    <source>
        <dbReference type="EMBL" id="KAF6827724.1"/>
    </source>
</evidence>
<name>A0A8H6K9X8_9PEZI</name>
<evidence type="ECO:0000256" key="1">
    <source>
        <dbReference type="SAM" id="MobiDB-lite"/>
    </source>
</evidence>
<comment type="caution">
    <text evidence="2">The sequence shown here is derived from an EMBL/GenBank/DDBJ whole genome shotgun (WGS) entry which is preliminary data.</text>
</comment>
<reference evidence="2" key="1">
    <citation type="journal article" date="2020" name="Phytopathology">
        <title>Genome Sequence Resources of Colletotrichum truncatum, C. plurivorum, C. musicola, and C. sojae: Four Species Pathogenic to Soybean (Glycine max).</title>
        <authorList>
            <person name="Rogerio F."/>
            <person name="Boufleur T.R."/>
            <person name="Ciampi-Guillardi M."/>
            <person name="Sukno S.A."/>
            <person name="Thon M.R."/>
            <person name="Massola Junior N.S."/>
            <person name="Baroncelli R."/>
        </authorList>
    </citation>
    <scope>NUCLEOTIDE SEQUENCE</scope>
    <source>
        <strain evidence="2">LFN00145</strain>
    </source>
</reference>
<proteinExistence type="predicted"/>
<feature type="compositionally biased region" description="Basic and acidic residues" evidence="1">
    <location>
        <begin position="109"/>
        <end position="126"/>
    </location>
</feature>
<feature type="region of interest" description="Disordered" evidence="1">
    <location>
        <begin position="12"/>
        <end position="53"/>
    </location>
</feature>
<dbReference type="Proteomes" id="UP000654918">
    <property type="component" value="Unassembled WGS sequence"/>
</dbReference>
<protein>
    <submittedName>
        <fullName evidence="2">Uncharacterized protein</fullName>
    </submittedName>
</protein>
<gene>
    <name evidence="2" type="ORF">CPLU01_08929</name>
</gene>